<dbReference type="Gene3D" id="2.30.39.10">
    <property type="entry name" value="Alpha-1-antitrypsin, domain 1"/>
    <property type="match status" value="1"/>
</dbReference>
<evidence type="ECO:0000256" key="2">
    <source>
        <dbReference type="ARBA" id="ARBA00022900"/>
    </source>
</evidence>
<dbReference type="PANTHER" id="PTHR11461">
    <property type="entry name" value="SERINE PROTEASE INHIBITOR, SERPIN"/>
    <property type="match status" value="1"/>
</dbReference>
<dbReference type="InterPro" id="IPR042178">
    <property type="entry name" value="Serpin_sf_1"/>
</dbReference>
<dbReference type="InterPro" id="IPR042185">
    <property type="entry name" value="Serpin_sf_2"/>
</dbReference>
<name>A0A8S9XCQ3_APOLU</name>
<evidence type="ECO:0000256" key="3">
    <source>
        <dbReference type="RuleBase" id="RU000411"/>
    </source>
</evidence>
<dbReference type="AlphaFoldDB" id="A0A8S9XCQ3"/>
<comment type="caution">
    <text evidence="6">The sequence shown here is derived from an EMBL/GenBank/DDBJ whole genome shotgun (WGS) entry which is preliminary data.</text>
</comment>
<dbReference type="InterPro" id="IPR036186">
    <property type="entry name" value="Serpin_sf"/>
</dbReference>
<dbReference type="Gene3D" id="3.30.497.10">
    <property type="entry name" value="Antithrombin, subunit I, domain 2"/>
    <property type="match status" value="1"/>
</dbReference>
<sequence length="525" mass="57608">MTDKRPNTPEIMSQVNISALTTKPDMQGREGDSEMTTTLKPTEIYPEDSTMMTDVTTNMPKETTKQTSMQEGTTIVMIPETTTGNKINTASSTTMSPSREATTLETSNTVEVSVAETTVVKTVSVGDPSTTSTSLSENEETGIPEGQSTTPVLLDGVTLVIETTTTAPATSLSEDNTVMASESMIDQATTIQQSDVTTKTPNDVSSPAKSEVNITLTTEGTTEPPTTVQIEILTEGVVIQVPTTTTETTTTKSSSPTTMTQQDTTIPQMTTAPPTPTKTTLEMIDSAASENRIAALARQQRSLYSTHKTPERHQSGSNWVPQYHDQRWGHNPSNEFWFFTYTGGENVPAHTYTAYLPFAFIPELSCLALQLPLDDPRYSILILLPEERMGLSQLLYSLQWCPVRAIITHLKMTAVYAVVPAFTIVKHINLVPALAKLGIHSVFDPFRADLSPMTSEPHLFVRTIEQVVTVSLRKYYASNRWFEAAPSEVQQHFVANHPFVYFVLDKETDVTLMAGTIVNPVAHNQ</sequence>
<dbReference type="PANTHER" id="PTHR11461:SF130">
    <property type="entry name" value="SERPIN 85F"/>
    <property type="match status" value="1"/>
</dbReference>
<protein>
    <recommendedName>
        <fullName evidence="5">Serpin domain-containing protein</fullName>
    </recommendedName>
</protein>
<dbReference type="Pfam" id="PF00079">
    <property type="entry name" value="Serpin"/>
    <property type="match status" value="1"/>
</dbReference>
<accession>A0A8S9XCQ3</accession>
<feature type="region of interest" description="Disordered" evidence="4">
    <location>
        <begin position="245"/>
        <end position="275"/>
    </location>
</feature>
<feature type="compositionally biased region" description="Low complexity" evidence="4">
    <location>
        <begin position="124"/>
        <end position="136"/>
    </location>
</feature>
<feature type="domain" description="Serpin" evidence="5">
    <location>
        <begin position="246"/>
        <end position="520"/>
    </location>
</feature>
<dbReference type="OrthoDB" id="8179360at2759"/>
<dbReference type="SUPFAM" id="SSF56574">
    <property type="entry name" value="Serpins"/>
    <property type="match status" value="1"/>
</dbReference>
<comment type="similarity">
    <text evidence="3">Belongs to the serpin family.</text>
</comment>
<feature type="region of interest" description="Disordered" evidence="4">
    <location>
        <begin position="1"/>
        <end position="38"/>
    </location>
</feature>
<keyword evidence="7" id="KW-1185">Reference proteome</keyword>
<reference evidence="6" key="1">
    <citation type="journal article" date="2021" name="Mol. Ecol. Resour.">
        <title>Apolygus lucorum genome provides insights into omnivorousness and mesophyll feeding.</title>
        <authorList>
            <person name="Liu Y."/>
            <person name="Liu H."/>
            <person name="Wang H."/>
            <person name="Huang T."/>
            <person name="Liu B."/>
            <person name="Yang B."/>
            <person name="Yin L."/>
            <person name="Li B."/>
            <person name="Zhang Y."/>
            <person name="Zhang S."/>
            <person name="Jiang F."/>
            <person name="Zhang X."/>
            <person name="Ren Y."/>
            <person name="Wang B."/>
            <person name="Wang S."/>
            <person name="Lu Y."/>
            <person name="Wu K."/>
            <person name="Fan W."/>
            <person name="Wang G."/>
        </authorList>
    </citation>
    <scope>NUCLEOTIDE SEQUENCE</scope>
    <source>
        <strain evidence="6">12Hb</strain>
    </source>
</reference>
<organism evidence="6 7">
    <name type="scientific">Apolygus lucorum</name>
    <name type="common">Small green plant bug</name>
    <name type="synonym">Lygocoris lucorum</name>
    <dbReference type="NCBI Taxonomy" id="248454"/>
    <lineage>
        <taxon>Eukaryota</taxon>
        <taxon>Metazoa</taxon>
        <taxon>Ecdysozoa</taxon>
        <taxon>Arthropoda</taxon>
        <taxon>Hexapoda</taxon>
        <taxon>Insecta</taxon>
        <taxon>Pterygota</taxon>
        <taxon>Neoptera</taxon>
        <taxon>Paraneoptera</taxon>
        <taxon>Hemiptera</taxon>
        <taxon>Heteroptera</taxon>
        <taxon>Panheteroptera</taxon>
        <taxon>Cimicomorpha</taxon>
        <taxon>Miridae</taxon>
        <taxon>Mirini</taxon>
        <taxon>Apolygus</taxon>
    </lineage>
</organism>
<dbReference type="InterPro" id="IPR000215">
    <property type="entry name" value="Serpin_fam"/>
</dbReference>
<dbReference type="GO" id="GO:0005615">
    <property type="term" value="C:extracellular space"/>
    <property type="evidence" value="ECO:0007669"/>
    <property type="project" value="InterPro"/>
</dbReference>
<gene>
    <name evidence="6" type="ORF">GE061_017571</name>
</gene>
<dbReference type="GO" id="GO:0004867">
    <property type="term" value="F:serine-type endopeptidase inhibitor activity"/>
    <property type="evidence" value="ECO:0007669"/>
    <property type="project" value="UniProtKB-KW"/>
</dbReference>
<evidence type="ECO:0000256" key="4">
    <source>
        <dbReference type="SAM" id="MobiDB-lite"/>
    </source>
</evidence>
<dbReference type="Proteomes" id="UP000466442">
    <property type="component" value="Unassembled WGS sequence"/>
</dbReference>
<keyword evidence="2" id="KW-0722">Serine protease inhibitor</keyword>
<evidence type="ECO:0000313" key="6">
    <source>
        <dbReference type="EMBL" id="KAF6206339.1"/>
    </source>
</evidence>
<dbReference type="InterPro" id="IPR023796">
    <property type="entry name" value="Serpin_dom"/>
</dbReference>
<dbReference type="EMBL" id="WIXP02000008">
    <property type="protein sequence ID" value="KAF6206339.1"/>
    <property type="molecule type" value="Genomic_DNA"/>
</dbReference>
<evidence type="ECO:0000313" key="7">
    <source>
        <dbReference type="Proteomes" id="UP000466442"/>
    </source>
</evidence>
<evidence type="ECO:0000256" key="1">
    <source>
        <dbReference type="ARBA" id="ARBA00022690"/>
    </source>
</evidence>
<dbReference type="SMART" id="SM00093">
    <property type="entry name" value="SERPIN"/>
    <property type="match status" value="1"/>
</dbReference>
<feature type="compositionally biased region" description="Polar residues" evidence="4">
    <location>
        <begin position="10"/>
        <end position="21"/>
    </location>
</feature>
<evidence type="ECO:0000259" key="5">
    <source>
        <dbReference type="SMART" id="SM00093"/>
    </source>
</evidence>
<feature type="region of interest" description="Disordered" evidence="4">
    <location>
        <begin position="124"/>
        <end position="150"/>
    </location>
</feature>
<keyword evidence="1" id="KW-0646">Protease inhibitor</keyword>
<dbReference type="PROSITE" id="PS00284">
    <property type="entry name" value="SERPIN"/>
    <property type="match status" value="1"/>
</dbReference>
<proteinExistence type="inferred from homology"/>
<dbReference type="InterPro" id="IPR023795">
    <property type="entry name" value="Serpin_CS"/>
</dbReference>